<dbReference type="InterPro" id="IPR011335">
    <property type="entry name" value="Restrct_endonuc-II-like"/>
</dbReference>
<dbReference type="Pfam" id="PF02384">
    <property type="entry name" value="N6_Mtase"/>
    <property type="match status" value="1"/>
</dbReference>
<dbReference type="PANTHER" id="PTHR38590">
    <property type="entry name" value="BLL0828 PROTEIN"/>
    <property type="match status" value="1"/>
</dbReference>
<dbReference type="RefSeq" id="WP_066783477.1">
    <property type="nucleotide sequence ID" value="NZ_LWQS01000034.1"/>
</dbReference>
<dbReference type="GO" id="GO:0008170">
    <property type="term" value="F:N-methyltransferase activity"/>
    <property type="evidence" value="ECO:0007669"/>
    <property type="project" value="InterPro"/>
</dbReference>
<evidence type="ECO:0000259" key="4">
    <source>
        <dbReference type="Pfam" id="PF18135"/>
    </source>
</evidence>
<dbReference type="PANTHER" id="PTHR38590:SF1">
    <property type="entry name" value="BLL0828 PROTEIN"/>
    <property type="match status" value="1"/>
</dbReference>
<dbReference type="REBASE" id="159298">
    <property type="entry name" value="Cspisl2ORF9350P"/>
</dbReference>
<dbReference type="InterPro" id="IPR029063">
    <property type="entry name" value="SAM-dependent_MTases_sf"/>
</dbReference>
<dbReference type="InterPro" id="IPR047216">
    <property type="entry name" value="Endonuclease_DUF559_bact"/>
</dbReference>
<dbReference type="GO" id="GO:0003677">
    <property type="term" value="F:DNA binding"/>
    <property type="evidence" value="ECO:0007669"/>
    <property type="project" value="InterPro"/>
</dbReference>
<evidence type="ECO:0000259" key="3">
    <source>
        <dbReference type="Pfam" id="PF04480"/>
    </source>
</evidence>
<reference evidence="5 6" key="1">
    <citation type="submission" date="2016-04" db="EMBL/GenBank/DDBJ databases">
        <title>Chloroflexus islandicus sp. nov., a thermophilic filamentous anoxygenic phototrophic bacterium from geyser Strokkur (Iceland).</title>
        <authorList>
            <person name="Gaisin V.A."/>
            <person name="Kalashnikov A.M."/>
            <person name="Sukhacheva M.V."/>
            <person name="Grouzdev D.S."/>
            <person name="Ivanov T.M."/>
            <person name="Kuznetsov B."/>
            <person name="Gorlenko V.M."/>
        </authorList>
    </citation>
    <scope>NUCLEOTIDE SEQUENCE [LARGE SCALE GENOMIC DNA]</scope>
    <source>
        <strain evidence="6">isl-2</strain>
    </source>
</reference>
<evidence type="ECO:0000313" key="6">
    <source>
        <dbReference type="Proteomes" id="UP000078287"/>
    </source>
</evidence>
<gene>
    <name evidence="5" type="ORF">A6A03_09350</name>
</gene>
<dbReference type="PRINTS" id="PR00507">
    <property type="entry name" value="N12N6MTFRASE"/>
</dbReference>
<dbReference type="SUPFAM" id="SSF52980">
    <property type="entry name" value="Restriction endonuclease-like"/>
    <property type="match status" value="1"/>
</dbReference>
<dbReference type="Proteomes" id="UP000078287">
    <property type="component" value="Unassembled WGS sequence"/>
</dbReference>
<dbReference type="SUPFAM" id="SSF53335">
    <property type="entry name" value="S-adenosyl-L-methionine-dependent methyltransferases"/>
    <property type="match status" value="1"/>
</dbReference>
<feature type="domain" description="Type ISP restriction-modification enzyme LLaBIII C-terminal specificity" evidence="4">
    <location>
        <begin position="839"/>
        <end position="1154"/>
    </location>
</feature>
<sequence>MTTQSNRLASYVSDIAQLTQRSDAREESYYTILEKLLLDTAKEIQRPIHVTILPKPTEGGNPDFRVWDDSYKVIGYIEAKAPGTNLKQAERSTQLQRYLHTFPNLILTDFYKFHLYRNGSSIEEATLEHPVTPAQQGAALDRLLTNFFAFALPSIETPEALAKELARRTRFLRDEVIRPELAAQLSQKKGVLYGFYTAFQQYLIAGLTEEQFADLYAQTITYGLFAAWSRDQSGFNRKLAHSYIPATIGILLDVFNYISLKTPPLQMQVIIDDIAAVLNAANVQKILATYYNQGKGADPILHFYETFLAEYDPATRERRGVYYTPQPVVNYIVRAVHELLQTRFGFVDGLADENVKLLDPAAGTLTFPAAAIQLAVNEFVAKYGAGVKANLLRNHILPHFFAFELLMAPYAIGHMKIGFLLDALGMPLQSDQRFQFFLTNTLEMEDLQQTQIPGLSSLSEESHQAAQVKNDDTILVILGNPPYSGISANQNDWTEQLLKTDLDGAPSYYTVDGQPLGEKNPKWLQDDYVKFLRFAQWKIHKAGRGIVAMITNHGYLDNPTFRGMRQSLLTTFDEIYLLDLHGNSLKRETAPDGGPDENVFDIRQGVAIGIFVKYDRRTPSNQQQYQWQTPAEVWRYTGPHARELRKNPTLAEDTLWQRLRHGQLGVKFRRQHCIDRFIVDFYAREPRLIIEVDGPIHETQQEYDAWRQSVLEHLGYRVLRFTNDDVLANVEGVIQVISEAIAEEPPPLTPPPLTGEGHAPSPSTGTSIPPSPSTGRGQGGGVYHADLYGLREQKYEWLETHTLDTTDYRCITPQAPYYFFVPRQTANLQAYLSWPRINELFPVNSVGIVTARDAFAIAFDETELKSRILQFQNIQGLPDDILAQAYGLKDKAGWSLATARKRVQADPHWQTKIHPILYRPFDVRSIFYHEAVIERPRAEVMRHMLAGENVALVLPRRVEHTGSWQHVFLARTPIEHVAVSLKTIDYCFPLYLYPSATNPAMFHTAKQANFADWLLPTLTAAYGFTPAPEQVLAYVYAICYSPTYRQNYAEELRTDFPRIPFTSDGKLFQAIAAQGQTLIELHLLRTPPPAQGVKYQGQGSDQIEFVRYDPSQQRVAINRDKYFEGIKPEVWEYRIGGYQVLEKYLKDRKGRTMNDPVRYIHIAHALAATINVQAIIDQLYAHVEQQTVQF</sequence>
<dbReference type="Pfam" id="PF04480">
    <property type="entry name" value="DUF559"/>
    <property type="match status" value="1"/>
</dbReference>
<feature type="domain" description="DNA methylase adenine-specific" evidence="2">
    <location>
        <begin position="300"/>
        <end position="367"/>
    </location>
</feature>
<accession>A0A178MGL0</accession>
<comment type="caution">
    <text evidence="5">The sequence shown here is derived from an EMBL/GenBank/DDBJ whole genome shotgun (WGS) entry which is preliminary data.</text>
</comment>
<feature type="region of interest" description="Disordered" evidence="1">
    <location>
        <begin position="743"/>
        <end position="779"/>
    </location>
</feature>
<dbReference type="AlphaFoldDB" id="A0A178MGL0"/>
<dbReference type="CDD" id="cd01038">
    <property type="entry name" value="Endonuclease_DUF559"/>
    <property type="match status" value="1"/>
</dbReference>
<dbReference type="Gene3D" id="3.40.960.10">
    <property type="entry name" value="VSR Endonuclease"/>
    <property type="match status" value="1"/>
</dbReference>
<evidence type="ECO:0008006" key="7">
    <source>
        <dbReference type="Google" id="ProtNLM"/>
    </source>
</evidence>
<dbReference type="InterPro" id="IPR041635">
    <property type="entry name" value="Type_ISP_LLaBIII_C"/>
</dbReference>
<evidence type="ECO:0000259" key="2">
    <source>
        <dbReference type="Pfam" id="PF02384"/>
    </source>
</evidence>
<evidence type="ECO:0000313" key="5">
    <source>
        <dbReference type="EMBL" id="OAN47830.1"/>
    </source>
</evidence>
<name>A0A178MGL0_9CHLR</name>
<dbReference type="STRING" id="1707952.A6A03_09350"/>
<feature type="domain" description="DUF559" evidence="3">
    <location>
        <begin position="640"/>
        <end position="741"/>
    </location>
</feature>
<dbReference type="EMBL" id="LWQS01000034">
    <property type="protein sequence ID" value="OAN47830.1"/>
    <property type="molecule type" value="Genomic_DNA"/>
</dbReference>
<evidence type="ECO:0000256" key="1">
    <source>
        <dbReference type="SAM" id="MobiDB-lite"/>
    </source>
</evidence>
<organism evidence="5 6">
    <name type="scientific">Chloroflexus islandicus</name>
    <dbReference type="NCBI Taxonomy" id="1707952"/>
    <lineage>
        <taxon>Bacteria</taxon>
        <taxon>Bacillati</taxon>
        <taxon>Chloroflexota</taxon>
        <taxon>Chloroflexia</taxon>
        <taxon>Chloroflexales</taxon>
        <taxon>Chloroflexineae</taxon>
        <taxon>Chloroflexaceae</taxon>
        <taxon>Chloroflexus</taxon>
    </lineage>
</organism>
<keyword evidence="6" id="KW-1185">Reference proteome</keyword>
<feature type="compositionally biased region" description="Low complexity" evidence="1">
    <location>
        <begin position="754"/>
        <end position="768"/>
    </location>
</feature>
<protein>
    <recommendedName>
        <fullName evidence="7">DNA methyltransferase</fullName>
    </recommendedName>
</protein>
<dbReference type="Pfam" id="PF18135">
    <property type="entry name" value="Type_ISP_C"/>
    <property type="match status" value="1"/>
</dbReference>
<feature type="compositionally biased region" description="Pro residues" evidence="1">
    <location>
        <begin position="744"/>
        <end position="753"/>
    </location>
</feature>
<proteinExistence type="predicted"/>
<dbReference type="Gene3D" id="3.40.50.150">
    <property type="entry name" value="Vaccinia Virus protein VP39"/>
    <property type="match status" value="1"/>
</dbReference>
<dbReference type="InterPro" id="IPR007569">
    <property type="entry name" value="DUF559"/>
</dbReference>
<dbReference type="InterPro" id="IPR003356">
    <property type="entry name" value="DNA_methylase_A-5"/>
</dbReference>